<keyword evidence="3" id="KW-1185">Reference proteome</keyword>
<dbReference type="InterPro" id="IPR021331">
    <property type="entry name" value="Hva1_TUDOR"/>
</dbReference>
<protein>
    <submittedName>
        <fullName evidence="2">DUF2945 domain-containing protein</fullName>
    </submittedName>
</protein>
<name>A0A927B0X1_9BACT</name>
<evidence type="ECO:0000259" key="1">
    <source>
        <dbReference type="Pfam" id="PF11160"/>
    </source>
</evidence>
<proteinExistence type="predicted"/>
<gene>
    <name evidence="2" type="ORF">IC230_10630</name>
</gene>
<dbReference type="AlphaFoldDB" id="A0A927B0X1"/>
<evidence type="ECO:0000313" key="3">
    <source>
        <dbReference type="Proteomes" id="UP000653797"/>
    </source>
</evidence>
<feature type="domain" description="Hypervirulence associated protein TUDOR" evidence="1">
    <location>
        <begin position="7"/>
        <end position="67"/>
    </location>
</feature>
<evidence type="ECO:0000313" key="2">
    <source>
        <dbReference type="EMBL" id="MBD2753346.1"/>
    </source>
</evidence>
<comment type="caution">
    <text evidence="2">The sequence shown here is derived from an EMBL/GenBank/DDBJ whole genome shotgun (WGS) entry which is preliminary data.</text>
</comment>
<dbReference type="EMBL" id="JACXAA010000003">
    <property type="protein sequence ID" value="MBD2753346.1"/>
    <property type="molecule type" value="Genomic_DNA"/>
</dbReference>
<reference evidence="2" key="1">
    <citation type="submission" date="2020-09" db="EMBL/GenBank/DDBJ databases">
        <authorList>
            <person name="Kim M.K."/>
        </authorList>
    </citation>
    <scope>NUCLEOTIDE SEQUENCE</scope>
    <source>
        <strain evidence="2">BT704</strain>
    </source>
</reference>
<accession>A0A927B0X1</accession>
<dbReference type="Proteomes" id="UP000653797">
    <property type="component" value="Unassembled WGS sequence"/>
</dbReference>
<sequence>MATVKKGDEVQWNYGRGKGEGSIAEVHEEDVKRTVQGATVKRKGSKEEPALVIKQGDKKIIKSASEVTKK</sequence>
<organism evidence="2 3">
    <name type="scientific">Spirosoma validum</name>
    <dbReference type="NCBI Taxonomy" id="2771355"/>
    <lineage>
        <taxon>Bacteria</taxon>
        <taxon>Pseudomonadati</taxon>
        <taxon>Bacteroidota</taxon>
        <taxon>Cytophagia</taxon>
        <taxon>Cytophagales</taxon>
        <taxon>Cytophagaceae</taxon>
        <taxon>Spirosoma</taxon>
    </lineage>
</organism>
<dbReference type="RefSeq" id="WP_191038966.1">
    <property type="nucleotide sequence ID" value="NZ_JACXAA010000003.1"/>
</dbReference>
<dbReference type="Pfam" id="PF11160">
    <property type="entry name" value="Hva1_TUDOR"/>
    <property type="match status" value="1"/>
</dbReference>